<dbReference type="GO" id="GO:0009890">
    <property type="term" value="P:negative regulation of biosynthetic process"/>
    <property type="evidence" value="ECO:0007669"/>
    <property type="project" value="InterPro"/>
</dbReference>
<name>A0AAV5VA53_9BILA</name>
<reference evidence="1" key="1">
    <citation type="submission" date="2023-10" db="EMBL/GenBank/DDBJ databases">
        <title>Genome assembly of Pristionchus species.</title>
        <authorList>
            <person name="Yoshida K."/>
            <person name="Sommer R.J."/>
        </authorList>
    </citation>
    <scope>NUCLEOTIDE SEQUENCE</scope>
    <source>
        <strain evidence="1">RS5133</strain>
    </source>
</reference>
<comment type="caution">
    <text evidence="1">The sequence shown here is derived from an EMBL/GenBank/DDBJ whole genome shotgun (WGS) entry which is preliminary data.</text>
</comment>
<keyword evidence="2" id="KW-1185">Reference proteome</keyword>
<dbReference type="InterPro" id="IPR009112">
    <property type="entry name" value="GTP_CycHdrlase_I_reg"/>
</dbReference>
<dbReference type="SUPFAM" id="SSF69761">
    <property type="entry name" value="GTP cyclohydrolase I feedback regulatory protein, GFRP"/>
    <property type="match status" value="1"/>
</dbReference>
<dbReference type="EMBL" id="BTSY01000002">
    <property type="protein sequence ID" value="GMT16535.1"/>
    <property type="molecule type" value="Genomic_DNA"/>
</dbReference>
<protein>
    <submittedName>
        <fullName evidence="1">Uncharacterized protein</fullName>
    </submittedName>
</protein>
<evidence type="ECO:0000313" key="1">
    <source>
        <dbReference type="EMBL" id="GMT16535.1"/>
    </source>
</evidence>
<dbReference type="Proteomes" id="UP001432322">
    <property type="component" value="Unassembled WGS sequence"/>
</dbReference>
<dbReference type="Gene3D" id="3.30.1410.10">
    <property type="entry name" value="GTP cyclohydrolase I feedback regulatory protein GFRP"/>
    <property type="match status" value="1"/>
</dbReference>
<gene>
    <name evidence="1" type="ORF">PFISCL1PPCAC_7832</name>
</gene>
<sequence>IIVTEKLPYGTHIDVRSMDTALLEELQATKSSRSDRYKSKLSARKVLDVLEGRGYTVVAMCCTGEGNSGLEQKLVWTLQLKS</sequence>
<dbReference type="Pfam" id="PF06399">
    <property type="entry name" value="GFRP"/>
    <property type="match status" value="1"/>
</dbReference>
<dbReference type="AlphaFoldDB" id="A0AAV5VA53"/>
<accession>A0AAV5VA53</accession>
<feature type="non-terminal residue" evidence="1">
    <location>
        <position position="1"/>
    </location>
</feature>
<proteinExistence type="predicted"/>
<dbReference type="InterPro" id="IPR036717">
    <property type="entry name" value="GFRP_sf"/>
</dbReference>
<evidence type="ECO:0000313" key="2">
    <source>
        <dbReference type="Proteomes" id="UP001432322"/>
    </source>
</evidence>
<organism evidence="1 2">
    <name type="scientific">Pristionchus fissidentatus</name>
    <dbReference type="NCBI Taxonomy" id="1538716"/>
    <lineage>
        <taxon>Eukaryota</taxon>
        <taxon>Metazoa</taxon>
        <taxon>Ecdysozoa</taxon>
        <taxon>Nematoda</taxon>
        <taxon>Chromadorea</taxon>
        <taxon>Rhabditida</taxon>
        <taxon>Rhabditina</taxon>
        <taxon>Diplogasteromorpha</taxon>
        <taxon>Diplogasteroidea</taxon>
        <taxon>Neodiplogasteridae</taxon>
        <taxon>Pristionchus</taxon>
    </lineage>
</organism>